<dbReference type="PANTHER" id="PTHR30050:SF10">
    <property type="entry name" value="PHAGE-LIKE ELEMENT PBSX PROTEIN XKDC"/>
    <property type="match status" value="1"/>
</dbReference>
<evidence type="ECO:0000313" key="3">
    <source>
        <dbReference type="Proteomes" id="UP001228504"/>
    </source>
</evidence>
<gene>
    <name evidence="2" type="ORF">J2S18_001078</name>
</gene>
<dbReference type="EMBL" id="JAUSUF010000002">
    <property type="protein sequence ID" value="MDQ0149148.1"/>
    <property type="molecule type" value="Genomic_DNA"/>
</dbReference>
<dbReference type="Proteomes" id="UP001228504">
    <property type="component" value="Unassembled WGS sequence"/>
</dbReference>
<dbReference type="PANTHER" id="PTHR30050">
    <property type="entry name" value="CHROMOSOMAL REPLICATION INITIATOR PROTEIN DNAA"/>
    <property type="match status" value="1"/>
</dbReference>
<feature type="domain" description="AAA+ ATPase" evidence="1">
    <location>
        <begin position="98"/>
        <end position="210"/>
    </location>
</feature>
<dbReference type="RefSeq" id="WP_307484216.1">
    <property type="nucleotide sequence ID" value="NZ_JAUSUF010000002.1"/>
</dbReference>
<dbReference type="Gene3D" id="3.40.50.300">
    <property type="entry name" value="P-loop containing nucleotide triphosphate hydrolases"/>
    <property type="match status" value="1"/>
</dbReference>
<proteinExistence type="predicted"/>
<dbReference type="InterPro" id="IPR003593">
    <property type="entry name" value="AAA+_ATPase"/>
</dbReference>
<name>A0ABT9US63_9FIRM</name>
<dbReference type="Pfam" id="PF00308">
    <property type="entry name" value="Bac_DnaA"/>
    <property type="match status" value="1"/>
</dbReference>
<dbReference type="InterPro" id="IPR013317">
    <property type="entry name" value="DnaA_dom"/>
</dbReference>
<sequence>MNSQKKTEKEQKSSSKVCPFCGGTTWIQKKQNKSQPVMSRCTCYEMKKVQDIWNQSDIEFKNLDKTLKSFECFNQTTKNMKDTATNYLLRFKNICSSENNSIMFCGTPGSGKTHLLLAVSLNLLKKEKIGVVYMSYVEVITKLKQAAMQPEEYQRLINKYKNAKVLFIDDLFKGKITESDIRIIFEIVNFRINKKLPMMVSTEFNIDRLLEFDAAIASRLYKASKGFYLEINGQENNYRMRS</sequence>
<evidence type="ECO:0000259" key="1">
    <source>
        <dbReference type="SMART" id="SM00382"/>
    </source>
</evidence>
<reference evidence="2 3" key="1">
    <citation type="submission" date="2023-07" db="EMBL/GenBank/DDBJ databases">
        <title>Genomic Encyclopedia of Type Strains, Phase IV (KMG-IV): sequencing the most valuable type-strain genomes for metagenomic binning, comparative biology and taxonomic classification.</title>
        <authorList>
            <person name="Goeker M."/>
        </authorList>
    </citation>
    <scope>NUCLEOTIDE SEQUENCE [LARGE SCALE GENOMIC DNA]</scope>
    <source>
        <strain evidence="2 3">DSM 20694</strain>
    </source>
</reference>
<dbReference type="InterPro" id="IPR027417">
    <property type="entry name" value="P-loop_NTPase"/>
</dbReference>
<keyword evidence="3" id="KW-1185">Reference proteome</keyword>
<dbReference type="SUPFAM" id="SSF52540">
    <property type="entry name" value="P-loop containing nucleoside triphosphate hydrolases"/>
    <property type="match status" value="1"/>
</dbReference>
<accession>A0ABT9US63</accession>
<organism evidence="2 3">
    <name type="scientific">Eubacterium multiforme</name>
    <dbReference type="NCBI Taxonomy" id="83339"/>
    <lineage>
        <taxon>Bacteria</taxon>
        <taxon>Bacillati</taxon>
        <taxon>Bacillota</taxon>
        <taxon>Clostridia</taxon>
        <taxon>Eubacteriales</taxon>
        <taxon>Eubacteriaceae</taxon>
        <taxon>Eubacterium</taxon>
    </lineage>
</organism>
<protein>
    <submittedName>
        <fullName evidence="2">DNA replication protein DnaC</fullName>
    </submittedName>
</protein>
<evidence type="ECO:0000313" key="2">
    <source>
        <dbReference type="EMBL" id="MDQ0149148.1"/>
    </source>
</evidence>
<dbReference type="SMART" id="SM00382">
    <property type="entry name" value="AAA"/>
    <property type="match status" value="1"/>
</dbReference>
<comment type="caution">
    <text evidence="2">The sequence shown here is derived from an EMBL/GenBank/DDBJ whole genome shotgun (WGS) entry which is preliminary data.</text>
</comment>